<reference evidence="1 2" key="1">
    <citation type="submission" date="2018-08" db="EMBL/GenBank/DDBJ databases">
        <title>Streptomyces NEAU-D10 sp. nov., a novel Actinomycete isolated from soil.</title>
        <authorList>
            <person name="Jin L."/>
        </authorList>
    </citation>
    <scope>NUCLEOTIDE SEQUENCE [LARGE SCALE GENOMIC DNA]</scope>
    <source>
        <strain evidence="1 2">NEAU-D10</strain>
    </source>
</reference>
<comment type="caution">
    <text evidence="1">The sequence shown here is derived from an EMBL/GenBank/DDBJ whole genome shotgun (WGS) entry which is preliminary data.</text>
</comment>
<proteinExistence type="predicted"/>
<protein>
    <submittedName>
        <fullName evidence="1">Class I SAM-dependent methyltransferase</fullName>
    </submittedName>
</protein>
<keyword evidence="1" id="KW-0489">Methyltransferase</keyword>
<sequence length="39" mass="4386">PAARPPIPTRSTVRRVALDVLPPIVTRAIVKARKRSRNR</sequence>
<gene>
    <name evidence="1" type="ORF">DY245_15140</name>
</gene>
<name>A0A371Q4B3_STRIH</name>
<keyword evidence="2" id="KW-1185">Reference proteome</keyword>
<evidence type="ECO:0000313" key="1">
    <source>
        <dbReference type="EMBL" id="REK89528.1"/>
    </source>
</evidence>
<dbReference type="Proteomes" id="UP000262477">
    <property type="component" value="Unassembled WGS sequence"/>
</dbReference>
<dbReference type="EMBL" id="QUAC01000120">
    <property type="protein sequence ID" value="REK89528.1"/>
    <property type="molecule type" value="Genomic_DNA"/>
</dbReference>
<dbReference type="AlphaFoldDB" id="A0A371Q4B3"/>
<organism evidence="1 2">
    <name type="scientific">Streptomyces inhibens</name>
    <dbReference type="NCBI Taxonomy" id="2293571"/>
    <lineage>
        <taxon>Bacteria</taxon>
        <taxon>Bacillati</taxon>
        <taxon>Actinomycetota</taxon>
        <taxon>Actinomycetes</taxon>
        <taxon>Kitasatosporales</taxon>
        <taxon>Streptomycetaceae</taxon>
        <taxon>Streptomyces</taxon>
    </lineage>
</organism>
<accession>A0A371Q4B3</accession>
<evidence type="ECO:0000313" key="2">
    <source>
        <dbReference type="Proteomes" id="UP000262477"/>
    </source>
</evidence>
<dbReference type="GO" id="GO:0008168">
    <property type="term" value="F:methyltransferase activity"/>
    <property type="evidence" value="ECO:0007669"/>
    <property type="project" value="UniProtKB-KW"/>
</dbReference>
<keyword evidence="1" id="KW-0808">Transferase</keyword>
<feature type="non-terminal residue" evidence="1">
    <location>
        <position position="1"/>
    </location>
</feature>
<dbReference type="GO" id="GO:0032259">
    <property type="term" value="P:methylation"/>
    <property type="evidence" value="ECO:0007669"/>
    <property type="project" value="UniProtKB-KW"/>
</dbReference>